<evidence type="ECO:0000313" key="2">
    <source>
        <dbReference type="Proteomes" id="UP001174050"/>
    </source>
</evidence>
<sequence>MTGMSVRPYQEITFDKDGDVNAAQRDALARLDVTDLVMFAHGWNSSTAVSARLYSRFLAPFPDLLGDAARARLGYAGIVWPSMRFADEPVPDFERAAAVAGAVAGPGLDEETVRALMAAFPGREAVVERLAWLLAEQPDDAAAFDAFGSLVRELVAAPVAAPVAGAAADPGEGATAGPVAGATGVAADLGEGGDPAFLREDTVSVCAQFTAALDGSPVALGRGLKRLWKGAKEVLRQAAYWEMKRRSGTVGERGLGPLLGHLARSSPRVRVHLVGHSQGARLVSFALRGLPEGVRNVKSVTLLQGAFSHYVFATRLPHGLRGAGALGGLQRRVDGPVVACYSRHDTALGVIYPLAARLAGDATSLIRDERWWAMGHDGIQAVDGTPRLTLDAALARGLPASGCVNVDAASVVRRGGPPTGAHSDICHPELARVVIAAGRIG</sequence>
<protein>
    <submittedName>
        <fullName evidence="1">Serine-threonine protein kinase</fullName>
    </submittedName>
</protein>
<keyword evidence="2" id="KW-1185">Reference proteome</keyword>
<dbReference type="InterPro" id="IPR029058">
    <property type="entry name" value="AB_hydrolase_fold"/>
</dbReference>
<dbReference type="SUPFAM" id="SSF53474">
    <property type="entry name" value="alpha/beta-Hydrolases"/>
    <property type="match status" value="1"/>
</dbReference>
<dbReference type="RefSeq" id="WP_290110428.1">
    <property type="nucleotide sequence ID" value="NZ_JAUEPL010000005.1"/>
</dbReference>
<proteinExistence type="predicted"/>
<comment type="caution">
    <text evidence="1">The sequence shown here is derived from an EMBL/GenBank/DDBJ whole genome shotgun (WGS) entry which is preliminary data.</text>
</comment>
<organism evidence="1 2">
    <name type="scientific">Streptomyces ficellus</name>
    <dbReference type="NCBI Taxonomy" id="1977088"/>
    <lineage>
        <taxon>Bacteria</taxon>
        <taxon>Bacillati</taxon>
        <taxon>Actinomycetota</taxon>
        <taxon>Actinomycetes</taxon>
        <taxon>Kitasatosporales</taxon>
        <taxon>Streptomycetaceae</taxon>
        <taxon>Streptomyces</taxon>
    </lineage>
</organism>
<keyword evidence="1" id="KW-0418">Kinase</keyword>
<gene>
    <name evidence="1" type="ORF">QWM81_05755</name>
</gene>
<accession>A0ABT7Z231</accession>
<reference evidence="1" key="1">
    <citation type="submission" date="2023-06" db="EMBL/GenBank/DDBJ databases">
        <title>WGS-Sequencing of Streptomyces ficellus isolate 21 collected from sand in Gara Djebilet Iron Mine in Algeria.</title>
        <authorList>
            <person name="Zegers G.P."/>
            <person name="Gomez A."/>
            <person name="Gueddou A."/>
            <person name="Zahara A.F."/>
            <person name="Worth M."/>
            <person name="Sevigny J.L."/>
            <person name="Tisa L."/>
        </authorList>
    </citation>
    <scope>NUCLEOTIDE SEQUENCE</scope>
    <source>
        <strain evidence="1">AS11</strain>
    </source>
</reference>
<name>A0ABT7Z231_9ACTN</name>
<dbReference type="EMBL" id="JAUEPL010000005">
    <property type="protein sequence ID" value="MDN3293553.1"/>
    <property type="molecule type" value="Genomic_DNA"/>
</dbReference>
<dbReference type="Proteomes" id="UP001174050">
    <property type="component" value="Unassembled WGS sequence"/>
</dbReference>
<keyword evidence="1" id="KW-0808">Transferase</keyword>
<evidence type="ECO:0000313" key="1">
    <source>
        <dbReference type="EMBL" id="MDN3293553.1"/>
    </source>
</evidence>
<dbReference type="GO" id="GO:0016301">
    <property type="term" value="F:kinase activity"/>
    <property type="evidence" value="ECO:0007669"/>
    <property type="project" value="UniProtKB-KW"/>
</dbReference>